<evidence type="ECO:0000256" key="2">
    <source>
        <dbReference type="SAM" id="Phobius"/>
    </source>
</evidence>
<dbReference type="GeneID" id="92367245"/>
<feature type="transmembrane region" description="Helical" evidence="2">
    <location>
        <begin position="83"/>
        <end position="103"/>
    </location>
</feature>
<accession>A0A1J4MNM2</accession>
<keyword evidence="2" id="KW-1133">Transmembrane helix</keyword>
<feature type="transmembrane region" description="Helical" evidence="2">
    <location>
        <begin position="109"/>
        <end position="141"/>
    </location>
</feature>
<dbReference type="VEuPathDB" id="CryptoDB:cand_030610"/>
<dbReference type="Proteomes" id="UP000186804">
    <property type="component" value="Unassembled WGS sequence"/>
</dbReference>
<evidence type="ECO:0000313" key="4">
    <source>
        <dbReference type="Proteomes" id="UP000186804"/>
    </source>
</evidence>
<comment type="caution">
    <text evidence="3">The sequence shown here is derived from an EMBL/GenBank/DDBJ whole genome shotgun (WGS) entry which is preliminary data.</text>
</comment>
<proteinExistence type="predicted"/>
<feature type="compositionally biased region" description="Polar residues" evidence="1">
    <location>
        <begin position="7"/>
        <end position="16"/>
    </location>
</feature>
<protein>
    <recommendedName>
        <fullName evidence="5">Transmembrane protein</fullName>
    </recommendedName>
</protein>
<dbReference type="EMBL" id="LRBS01000086">
    <property type="protein sequence ID" value="OII75631.1"/>
    <property type="molecule type" value="Genomic_DNA"/>
</dbReference>
<gene>
    <name evidence="3" type="ORF">cand_030610</name>
</gene>
<reference evidence="3 4" key="1">
    <citation type="submission" date="2016-10" db="EMBL/GenBank/DDBJ databases">
        <title>Reductive evolution of mitochondrial metabolism and differential evolution of invasion-related proteins in Cryptosporidium.</title>
        <authorList>
            <person name="Liu S."/>
            <person name="Roellig D.M."/>
            <person name="Guo Y."/>
            <person name="Li N."/>
            <person name="Frace M.A."/>
            <person name="Tang K."/>
            <person name="Zhang L."/>
            <person name="Feng Y."/>
            <person name="Xiao L."/>
        </authorList>
    </citation>
    <scope>NUCLEOTIDE SEQUENCE [LARGE SCALE GENOMIC DNA]</scope>
    <source>
        <strain evidence="3">30847</strain>
    </source>
</reference>
<feature type="region of interest" description="Disordered" evidence="1">
    <location>
        <begin position="1"/>
        <end position="21"/>
    </location>
</feature>
<dbReference type="RefSeq" id="XP_067067477.1">
    <property type="nucleotide sequence ID" value="XM_067213287.1"/>
</dbReference>
<sequence length="229" mass="26490">MIKDEQTTTPLNPLSNDSKDKDIVKNSYKQPWIADNRIPPRRVQKTNISKLRSRLFAYNQRSCSVSLATAVGSFRFIHVWAKLLAFIFSLALMMWSSYCTLLYSNIRDIIFYMSVSSLLLSIFYCIIVFLSCIFLTIYNGYQYSEYMWNNTGIYYKIKSITSLKVLSTLYLLAAISSIFPILFNLLNQSLYKVTILSIILAAHIIPSTLFYFAYIRGEDCKLEPISIFI</sequence>
<dbReference type="AlphaFoldDB" id="A0A1J4MNM2"/>
<name>A0A1J4MNM2_9CRYT</name>
<keyword evidence="2" id="KW-0812">Transmembrane</keyword>
<feature type="transmembrane region" description="Helical" evidence="2">
    <location>
        <begin position="195"/>
        <end position="214"/>
    </location>
</feature>
<evidence type="ECO:0000313" key="3">
    <source>
        <dbReference type="EMBL" id="OII75631.1"/>
    </source>
</evidence>
<dbReference type="OrthoDB" id="2190219at2759"/>
<organism evidence="3 4">
    <name type="scientific">Cryptosporidium andersoni</name>
    <dbReference type="NCBI Taxonomy" id="117008"/>
    <lineage>
        <taxon>Eukaryota</taxon>
        <taxon>Sar</taxon>
        <taxon>Alveolata</taxon>
        <taxon>Apicomplexa</taxon>
        <taxon>Conoidasida</taxon>
        <taxon>Coccidia</taxon>
        <taxon>Eucoccidiorida</taxon>
        <taxon>Eimeriorina</taxon>
        <taxon>Cryptosporidiidae</taxon>
        <taxon>Cryptosporidium</taxon>
    </lineage>
</organism>
<feature type="transmembrane region" description="Helical" evidence="2">
    <location>
        <begin position="162"/>
        <end position="183"/>
    </location>
</feature>
<keyword evidence="2" id="KW-0472">Membrane</keyword>
<keyword evidence="4" id="KW-1185">Reference proteome</keyword>
<evidence type="ECO:0008006" key="5">
    <source>
        <dbReference type="Google" id="ProtNLM"/>
    </source>
</evidence>
<evidence type="ECO:0000256" key="1">
    <source>
        <dbReference type="SAM" id="MobiDB-lite"/>
    </source>
</evidence>